<dbReference type="GO" id="GO:0000118">
    <property type="term" value="C:histone deacetylase complex"/>
    <property type="evidence" value="ECO:0007669"/>
    <property type="project" value="TreeGrafter"/>
</dbReference>
<feature type="region of interest" description="Disordered" evidence="4">
    <location>
        <begin position="1"/>
        <end position="35"/>
    </location>
</feature>
<comment type="subcellular location">
    <subcellularLocation>
        <location evidence="1">Nucleus</location>
    </subcellularLocation>
</comment>
<feature type="region of interest" description="Disordered" evidence="4">
    <location>
        <begin position="761"/>
        <end position="780"/>
    </location>
</feature>
<dbReference type="PROSITE" id="PS51184">
    <property type="entry name" value="JMJC"/>
    <property type="match status" value="1"/>
</dbReference>
<dbReference type="InterPro" id="IPR045109">
    <property type="entry name" value="LSDs-like"/>
</dbReference>
<feature type="compositionally biased region" description="Polar residues" evidence="4">
    <location>
        <begin position="141"/>
        <end position="164"/>
    </location>
</feature>
<feature type="compositionally biased region" description="Low complexity" evidence="4">
    <location>
        <begin position="617"/>
        <end position="632"/>
    </location>
</feature>
<protein>
    <recommendedName>
        <fullName evidence="5">JmjC domain-containing protein</fullName>
    </recommendedName>
</protein>
<evidence type="ECO:0000313" key="6">
    <source>
        <dbReference type="EMBL" id="KAE9398262.1"/>
    </source>
</evidence>
<dbReference type="InterPro" id="IPR003347">
    <property type="entry name" value="JmjC_dom"/>
</dbReference>
<evidence type="ECO:0000259" key="5">
    <source>
        <dbReference type="PROSITE" id="PS51184"/>
    </source>
</evidence>
<feature type="compositionally biased region" description="Low complexity" evidence="4">
    <location>
        <begin position="198"/>
        <end position="211"/>
    </location>
</feature>
<dbReference type="GO" id="GO:0032454">
    <property type="term" value="F:histone H3K9 demethylase activity"/>
    <property type="evidence" value="ECO:0007669"/>
    <property type="project" value="InterPro"/>
</dbReference>
<evidence type="ECO:0000256" key="1">
    <source>
        <dbReference type="ARBA" id="ARBA00004123"/>
    </source>
</evidence>
<dbReference type="PANTHER" id="PTHR12549:SF38">
    <property type="entry name" value="JMJC DOMAIN-CONTAINING HISTONE DEMETHYLASE 2, ISOFORM A"/>
    <property type="match status" value="1"/>
</dbReference>
<dbReference type="PANTHER" id="PTHR12549">
    <property type="entry name" value="JMJC DOMAIN-CONTAINING HISTONE DEMETHYLATION PROTEIN"/>
    <property type="match status" value="1"/>
</dbReference>
<dbReference type="OrthoDB" id="1667110at2759"/>
<accession>A0A6A4HHP7</accession>
<name>A0A6A4HHP7_9AGAR</name>
<feature type="region of interest" description="Disordered" evidence="4">
    <location>
        <begin position="578"/>
        <end position="635"/>
    </location>
</feature>
<feature type="compositionally biased region" description="Polar residues" evidence="4">
    <location>
        <begin position="761"/>
        <end position="776"/>
    </location>
</feature>
<dbReference type="SMART" id="SM00558">
    <property type="entry name" value="JmjC"/>
    <property type="match status" value="1"/>
</dbReference>
<dbReference type="GO" id="GO:0046872">
    <property type="term" value="F:metal ion binding"/>
    <property type="evidence" value="ECO:0007669"/>
    <property type="project" value="UniProtKB-KW"/>
</dbReference>
<dbReference type="Pfam" id="PF02373">
    <property type="entry name" value="JmjC"/>
    <property type="match status" value="1"/>
</dbReference>
<feature type="region of interest" description="Disordered" evidence="4">
    <location>
        <begin position="485"/>
        <end position="539"/>
    </location>
</feature>
<dbReference type="Gene3D" id="2.60.120.650">
    <property type="entry name" value="Cupin"/>
    <property type="match status" value="1"/>
</dbReference>
<organism evidence="6 7">
    <name type="scientific">Gymnopus androsaceus JB14</name>
    <dbReference type="NCBI Taxonomy" id="1447944"/>
    <lineage>
        <taxon>Eukaryota</taxon>
        <taxon>Fungi</taxon>
        <taxon>Dikarya</taxon>
        <taxon>Basidiomycota</taxon>
        <taxon>Agaricomycotina</taxon>
        <taxon>Agaricomycetes</taxon>
        <taxon>Agaricomycetidae</taxon>
        <taxon>Agaricales</taxon>
        <taxon>Marasmiineae</taxon>
        <taxon>Omphalotaceae</taxon>
        <taxon>Gymnopus</taxon>
    </lineage>
</organism>
<feature type="compositionally biased region" description="Basic and acidic residues" evidence="4">
    <location>
        <begin position="169"/>
        <end position="178"/>
    </location>
</feature>
<feature type="domain" description="JmjC" evidence="5">
    <location>
        <begin position="826"/>
        <end position="997"/>
    </location>
</feature>
<feature type="region of interest" description="Disordered" evidence="4">
    <location>
        <begin position="100"/>
        <end position="227"/>
    </location>
</feature>
<evidence type="ECO:0000256" key="3">
    <source>
        <dbReference type="ARBA" id="ARBA00023242"/>
    </source>
</evidence>
<proteinExistence type="predicted"/>
<keyword evidence="7" id="KW-1185">Reference proteome</keyword>
<dbReference type="GO" id="GO:0000785">
    <property type="term" value="C:chromatin"/>
    <property type="evidence" value="ECO:0007669"/>
    <property type="project" value="TreeGrafter"/>
</dbReference>
<dbReference type="EMBL" id="ML769485">
    <property type="protein sequence ID" value="KAE9398262.1"/>
    <property type="molecule type" value="Genomic_DNA"/>
</dbReference>
<dbReference type="GO" id="GO:0006357">
    <property type="term" value="P:regulation of transcription by RNA polymerase II"/>
    <property type="evidence" value="ECO:0007669"/>
    <property type="project" value="TreeGrafter"/>
</dbReference>
<reference evidence="6" key="1">
    <citation type="journal article" date="2019" name="Environ. Microbiol.">
        <title>Fungal ecological strategies reflected in gene transcription - a case study of two litter decomposers.</title>
        <authorList>
            <person name="Barbi F."/>
            <person name="Kohler A."/>
            <person name="Barry K."/>
            <person name="Baskaran P."/>
            <person name="Daum C."/>
            <person name="Fauchery L."/>
            <person name="Ihrmark K."/>
            <person name="Kuo A."/>
            <person name="LaButti K."/>
            <person name="Lipzen A."/>
            <person name="Morin E."/>
            <person name="Grigoriev I.V."/>
            <person name="Henrissat B."/>
            <person name="Lindahl B."/>
            <person name="Martin F."/>
        </authorList>
    </citation>
    <scope>NUCLEOTIDE SEQUENCE</scope>
    <source>
        <strain evidence="6">JB14</strain>
    </source>
</reference>
<feature type="compositionally biased region" description="Low complexity" evidence="4">
    <location>
        <begin position="583"/>
        <end position="600"/>
    </location>
</feature>
<dbReference type="GO" id="GO:0003712">
    <property type="term" value="F:transcription coregulator activity"/>
    <property type="evidence" value="ECO:0007669"/>
    <property type="project" value="TreeGrafter"/>
</dbReference>
<dbReference type="SUPFAM" id="SSF51197">
    <property type="entry name" value="Clavaminate synthase-like"/>
    <property type="match status" value="1"/>
</dbReference>
<evidence type="ECO:0000256" key="2">
    <source>
        <dbReference type="ARBA" id="ARBA00022723"/>
    </source>
</evidence>
<evidence type="ECO:0000256" key="4">
    <source>
        <dbReference type="SAM" id="MobiDB-lite"/>
    </source>
</evidence>
<sequence length="1052" mass="118757">MSASFHNRAPMPASKANLSQILNPSGHPQPLRTPDYPVQEQHVHQYQQYDFGYPSQQGQWNSRRNGEELGNRYPDNRYYTSGMGEQHTEYATERTAISGDRDYSTNHHHQQHGAGNALLPLNHNQSRVPMFSGPDQHSHSHLQPTERASTRIQARNTAEPSASFYTPDYEQRPAEPSRKRNTPPEIINPPQPKKAKKAPSAPSAPSVTPSKRGFSKKKRDEAAAAHAQNAIVPTVTYVNSDIDKEPASDNRMRMLQVDESSDRLAQLHAELQSARCMSTKYKHDMFPRCNSCIRRWAGDVCRFQGLRIFMKNEKKQIVGMSFVNNQRADKGTMVFPNEWNVPQTDENILWTMRVTARYLLPILEGERKHVSTQQIIYRHREIDCRATCDTCMTSLFCCTWMCRLCGREACGIQALLRLQRSKLRWLLRIAAQQARKEKQSHSNPTFLYCTKRSEHRAEEFTPVSRFCLRELEEAIMGMRAILKEGEPEQVSGEPRENVELNSSGSSASESTGVRTPPDLGVSTSSEKDTGYPHGYRYPELQEPCQQPYRSYSHQVSQQQQRQPYVSQLVTHAPHLTSAPSTAYHQSQQQMQYPQQEQYSSKSLLPRPHQYSYDPHFHASPHNQSSSSAQPQQFALHSQLHPDSDAQANTVASAQLSASTAPSLYQPPSHSSDIPLHAIPTYTFGALTQPIFQGLWNEGTPILVTDLAQRFRIQWTPEYFIKTYGTQSCLIVECQTDENKQVTVGEFFAEFGKYANRGLSSTSVPASSADAGTSNGADGSERSATFVCKTGEIWKLKDWPPSADFKTTFPELYEDFSQTVPIPNYVRRDGTLNIASHFPRNGLAPDLGPKMYNAMASSLGPGSKGSTRLHMDMADALNIMTYAADSPDGSPGCAAWDLFRAEDSVKIRDFLKAKFPGSIPTDPIHGQQVYMDEVMRKELAEKCGVFSYRVYQRPGEAVFIPAGCAHQVCNLADCIKVAIDFVSPENIERCQQLTKEFREQNQSKAWKEDVLGLKNMMWFAWLSCCKWQEERKKGDSERRPSPTHDSSVLEVEC</sequence>
<dbReference type="AlphaFoldDB" id="A0A6A4HHP7"/>
<dbReference type="Proteomes" id="UP000799118">
    <property type="component" value="Unassembled WGS sequence"/>
</dbReference>
<keyword evidence="2" id="KW-0479">Metal-binding</keyword>
<keyword evidence="3" id="KW-0539">Nucleus</keyword>
<gene>
    <name evidence="6" type="ORF">BT96DRAFT_1020258</name>
</gene>
<evidence type="ECO:0000313" key="7">
    <source>
        <dbReference type="Proteomes" id="UP000799118"/>
    </source>
</evidence>
<dbReference type="GO" id="GO:0031490">
    <property type="term" value="F:chromatin DNA binding"/>
    <property type="evidence" value="ECO:0007669"/>
    <property type="project" value="TreeGrafter"/>
</dbReference>